<dbReference type="Proteomes" id="UP000470332">
    <property type="component" value="Unassembled WGS sequence"/>
</dbReference>
<dbReference type="InterPro" id="IPR002516">
    <property type="entry name" value="Glyco_trans_11"/>
</dbReference>
<dbReference type="Pfam" id="PF01531">
    <property type="entry name" value="Glyco_transf_11"/>
    <property type="match status" value="1"/>
</dbReference>
<dbReference type="PANTHER" id="PTHR11927:SF9">
    <property type="entry name" value="L-FUCOSYLTRANSFERASE"/>
    <property type="match status" value="1"/>
</dbReference>
<evidence type="ECO:0000313" key="6">
    <source>
        <dbReference type="Proteomes" id="UP000285777"/>
    </source>
</evidence>
<sequence length="273" mass="32156">MKILYFGGGLGNQIFEYTFYLAIREHFPEEDIRGIYLNSKFKEHEGGLELENVFNVKLPPTSLKAKLLTGLIYLWKKIHPKTNLCSLHNTIVNWDAIIFNAFKSDISFYENRINWLEFKPIKLSNKNLEIINRMQSTNSVCLHIRRGDFLSIEYMNILANIATVKYYERAIEFVQSKLINTFFFVFSDDIAWCKENMQLSQVTYIDWNIGKDSYIDMYLMTFAKANIIANSTFSYWGAYLNRNNPIVIYPKKWINADYYPNIFPINWIGLTSE</sequence>
<evidence type="ECO:0000313" key="3">
    <source>
        <dbReference type="EMBL" id="KAB3867042.1"/>
    </source>
</evidence>
<dbReference type="GO" id="GO:0005975">
    <property type="term" value="P:carbohydrate metabolic process"/>
    <property type="evidence" value="ECO:0007669"/>
    <property type="project" value="InterPro"/>
</dbReference>
<evidence type="ECO:0000313" key="7">
    <source>
        <dbReference type="Proteomes" id="UP000470332"/>
    </source>
</evidence>
<accession>A0A413S6W5</accession>
<dbReference type="EMBL" id="WCXA01000002">
    <property type="protein sequence ID" value="KAB3867042.1"/>
    <property type="molecule type" value="Genomic_DNA"/>
</dbReference>
<proteinExistence type="predicted"/>
<keyword evidence="1 5" id="KW-0328">Glycosyltransferase</keyword>
<dbReference type="EMBL" id="JAHPYS010000019">
    <property type="protein sequence ID" value="MBU9139139.1"/>
    <property type="molecule type" value="Genomic_DNA"/>
</dbReference>
<reference evidence="3 7" key="2">
    <citation type="journal article" date="2019" name="Nat. Med.">
        <title>A library of human gut bacterial isolates paired with longitudinal multiomics data enables mechanistic microbiome research.</title>
        <authorList>
            <person name="Poyet M."/>
            <person name="Groussin M."/>
            <person name="Gibbons S.M."/>
            <person name="Avila-Pacheco J."/>
            <person name="Jiang X."/>
            <person name="Kearney S.M."/>
            <person name="Perrotta A.R."/>
            <person name="Berdy B."/>
            <person name="Zhao S."/>
            <person name="Lieberman T.D."/>
            <person name="Swanson P.K."/>
            <person name="Smith M."/>
            <person name="Roesemann S."/>
            <person name="Alexander J.E."/>
            <person name="Rich S.A."/>
            <person name="Livny J."/>
            <person name="Vlamakis H."/>
            <person name="Clish C."/>
            <person name="Bullock K."/>
            <person name="Deik A."/>
            <person name="Scott J."/>
            <person name="Pierce K.A."/>
            <person name="Xavier R.J."/>
            <person name="Alm E.J."/>
        </authorList>
    </citation>
    <scope>NUCLEOTIDE SEQUENCE [LARGE SCALE GENOMIC DNA]</scope>
    <source>
        <strain evidence="3 7">BIOML-A9</strain>
    </source>
</reference>
<dbReference type="Proteomes" id="UP000285777">
    <property type="component" value="Unassembled WGS sequence"/>
</dbReference>
<dbReference type="RefSeq" id="WP_100263476.1">
    <property type="nucleotide sequence ID" value="NZ_CAXSNX010000003.1"/>
</dbReference>
<evidence type="ECO:0000256" key="1">
    <source>
        <dbReference type="ARBA" id="ARBA00022676"/>
    </source>
</evidence>
<keyword evidence="2 5" id="KW-0808">Transferase</keyword>
<reference evidence="5 6" key="1">
    <citation type="submission" date="2018-08" db="EMBL/GenBank/DDBJ databases">
        <title>A genome reference for cultivated species of the human gut microbiota.</title>
        <authorList>
            <person name="Zou Y."/>
            <person name="Xue W."/>
            <person name="Luo G."/>
        </authorList>
    </citation>
    <scope>NUCLEOTIDE SEQUENCE [LARGE SCALE GENOMIC DNA]</scope>
    <source>
        <strain evidence="5 6">AM13-21</strain>
    </source>
</reference>
<dbReference type="Proteomes" id="UP000736888">
    <property type="component" value="Unassembled WGS sequence"/>
</dbReference>
<evidence type="ECO:0000313" key="4">
    <source>
        <dbReference type="EMBL" id="MBU9139139.1"/>
    </source>
</evidence>
<dbReference type="EMBL" id="QRLF01000004">
    <property type="protein sequence ID" value="RHI95740.1"/>
    <property type="molecule type" value="Genomic_DNA"/>
</dbReference>
<protein>
    <submittedName>
        <fullName evidence="5">Alpha-1,2-fucosyltransferase</fullName>
    </submittedName>
</protein>
<organism evidence="5 6">
    <name type="scientific">Phocaeicola vulgatus</name>
    <name type="common">Bacteroides vulgatus</name>
    <dbReference type="NCBI Taxonomy" id="821"/>
    <lineage>
        <taxon>Bacteria</taxon>
        <taxon>Pseudomonadati</taxon>
        <taxon>Bacteroidota</taxon>
        <taxon>Bacteroidia</taxon>
        <taxon>Bacteroidales</taxon>
        <taxon>Bacteroidaceae</taxon>
        <taxon>Phocaeicola</taxon>
    </lineage>
</organism>
<dbReference type="AlphaFoldDB" id="A0A413S6W5"/>
<reference evidence="4" key="3">
    <citation type="submission" date="2021-06" db="EMBL/GenBank/DDBJ databases">
        <title>Collection of gut derived symbiotic bacterial strains cultured from healthy donors.</title>
        <authorList>
            <person name="Lin H."/>
            <person name="Littmann E."/>
            <person name="Pamer E.G."/>
        </authorList>
    </citation>
    <scope>NUCLEOTIDE SEQUENCE</scope>
    <source>
        <strain evidence="4">MSK.6.33</strain>
    </source>
</reference>
<dbReference type="GO" id="GO:0016020">
    <property type="term" value="C:membrane"/>
    <property type="evidence" value="ECO:0007669"/>
    <property type="project" value="InterPro"/>
</dbReference>
<comment type="caution">
    <text evidence="5">The sequence shown here is derived from an EMBL/GenBank/DDBJ whole genome shotgun (WGS) entry which is preliminary data.</text>
</comment>
<dbReference type="GO" id="GO:0008107">
    <property type="term" value="F:galactoside 2-alpha-L-fucosyltransferase activity"/>
    <property type="evidence" value="ECO:0007669"/>
    <property type="project" value="InterPro"/>
</dbReference>
<gene>
    <name evidence="5" type="ORF">DW150_03445</name>
    <name evidence="3" type="ORF">GAS37_01285</name>
    <name evidence="4" type="ORF">KTG10_10365</name>
</gene>
<dbReference type="PANTHER" id="PTHR11927">
    <property type="entry name" value="GALACTOSIDE 2-L-FUCOSYLTRANSFERASE"/>
    <property type="match status" value="1"/>
</dbReference>
<dbReference type="CDD" id="cd11301">
    <property type="entry name" value="Fut1_Fut2_like"/>
    <property type="match status" value="1"/>
</dbReference>
<name>A0A413S6W5_PHOVU</name>
<evidence type="ECO:0000256" key="2">
    <source>
        <dbReference type="ARBA" id="ARBA00022679"/>
    </source>
</evidence>
<evidence type="ECO:0000313" key="5">
    <source>
        <dbReference type="EMBL" id="RHI95740.1"/>
    </source>
</evidence>